<dbReference type="OrthoDB" id="5413327at2"/>
<reference evidence="1 2" key="1">
    <citation type="submission" date="2017-03" db="EMBL/GenBank/DDBJ databases">
        <authorList>
            <person name="Afonso C.L."/>
            <person name="Miller P.J."/>
            <person name="Scott M.A."/>
            <person name="Spackman E."/>
            <person name="Goraichik I."/>
            <person name="Dimitrov K.M."/>
            <person name="Suarez D.L."/>
            <person name="Swayne D.E."/>
        </authorList>
    </citation>
    <scope>NUCLEOTIDE SEQUENCE [LARGE SCALE GENOMIC DNA]</scope>
    <source>
        <strain evidence="1 2">CECT 7751</strain>
    </source>
</reference>
<accession>A0A1X6YL69</accession>
<dbReference type="SUPFAM" id="SSF52402">
    <property type="entry name" value="Adenine nucleotide alpha hydrolases-like"/>
    <property type="match status" value="1"/>
</dbReference>
<evidence type="ECO:0000313" key="1">
    <source>
        <dbReference type="EMBL" id="SLN24611.1"/>
    </source>
</evidence>
<protein>
    <recommendedName>
        <fullName evidence="3">7-cyano-7-deazaguanine synthase</fullName>
    </recommendedName>
</protein>
<dbReference type="AlphaFoldDB" id="A0A1X6YL69"/>
<proteinExistence type="predicted"/>
<dbReference type="EMBL" id="FWFN01000002">
    <property type="protein sequence ID" value="SLN24611.1"/>
    <property type="molecule type" value="Genomic_DNA"/>
</dbReference>
<sequence>MPILPLGLKRLYNKRLREHARTATPRETVRASVEVRGAELTVRFGNRGFFLRAPAPIETAETIPDSAVLGLAIQSMSHNIEIHLDQPVTPAAAGILDRLGYANHLWMMPGNAPLRLRHEVGAPAPLPATRQDKILCLSGGVDSTQAGIEAITDHGYTHGLLVAGADYAGASEPGFVDLKARVTRIADRLGLDLLVVETDLRQQGMNWNMLHSVNLAMCLNALQPRLAEAAIAMDNSLTQQLTRHPWGNCSELVAALSSEALPIRPLGERVTRVQKVGAIAAHDPALLDDLSVCYRDTSTGGNCGRCEKCIRTRLAMVCLGLDQSASFPATEPLEDLVPTLKVSRRSAQALRGQLVVTNDLLRHMPPGPLHDRLADFERRVLERLLAKLPAR</sequence>
<name>A0A1X6YL69_9RHOB</name>
<keyword evidence="2" id="KW-1185">Reference proteome</keyword>
<evidence type="ECO:0008006" key="3">
    <source>
        <dbReference type="Google" id="ProtNLM"/>
    </source>
</evidence>
<evidence type="ECO:0000313" key="2">
    <source>
        <dbReference type="Proteomes" id="UP000193963"/>
    </source>
</evidence>
<organism evidence="1 2">
    <name type="scientific">Pseudooceanicola marinus</name>
    <dbReference type="NCBI Taxonomy" id="396013"/>
    <lineage>
        <taxon>Bacteria</taxon>
        <taxon>Pseudomonadati</taxon>
        <taxon>Pseudomonadota</taxon>
        <taxon>Alphaproteobacteria</taxon>
        <taxon>Rhodobacterales</taxon>
        <taxon>Paracoccaceae</taxon>
        <taxon>Pseudooceanicola</taxon>
    </lineage>
</organism>
<gene>
    <name evidence="1" type="ORF">PSM7751_00838</name>
</gene>
<dbReference type="Proteomes" id="UP000193963">
    <property type="component" value="Unassembled WGS sequence"/>
</dbReference>
<dbReference type="RefSeq" id="WP_085886757.1">
    <property type="nucleotide sequence ID" value="NZ_FWFN01000002.1"/>
</dbReference>